<feature type="non-terminal residue" evidence="1">
    <location>
        <position position="153"/>
    </location>
</feature>
<comment type="caution">
    <text evidence="1">The sequence shown here is derived from an EMBL/GenBank/DDBJ whole genome shotgun (WGS) entry which is preliminary data.</text>
</comment>
<evidence type="ECO:0000313" key="2">
    <source>
        <dbReference type="Proteomes" id="UP000265618"/>
    </source>
</evidence>
<evidence type="ECO:0000313" key="1">
    <source>
        <dbReference type="EMBL" id="GIQ90908.1"/>
    </source>
</evidence>
<keyword evidence="2" id="KW-1185">Reference proteome</keyword>
<gene>
    <name evidence="1" type="ORF">KIPB_013902</name>
</gene>
<dbReference type="Proteomes" id="UP000265618">
    <property type="component" value="Unassembled WGS sequence"/>
</dbReference>
<proteinExistence type="predicted"/>
<organism evidence="1 2">
    <name type="scientific">Kipferlia bialata</name>
    <dbReference type="NCBI Taxonomy" id="797122"/>
    <lineage>
        <taxon>Eukaryota</taxon>
        <taxon>Metamonada</taxon>
        <taxon>Carpediemonas-like organisms</taxon>
        <taxon>Kipferlia</taxon>
    </lineage>
</organism>
<protein>
    <submittedName>
        <fullName evidence="1">Uncharacterized protein</fullName>
    </submittedName>
</protein>
<name>A0A9K3DBM5_9EUKA</name>
<reference evidence="1 2" key="1">
    <citation type="journal article" date="2018" name="PLoS ONE">
        <title>The draft genome of Kipferlia bialata reveals reductive genome evolution in fornicate parasites.</title>
        <authorList>
            <person name="Tanifuji G."/>
            <person name="Takabayashi S."/>
            <person name="Kume K."/>
            <person name="Takagi M."/>
            <person name="Nakayama T."/>
            <person name="Kamikawa R."/>
            <person name="Inagaki Y."/>
            <person name="Hashimoto T."/>
        </authorList>
    </citation>
    <scope>NUCLEOTIDE SEQUENCE [LARGE SCALE GENOMIC DNA]</scope>
    <source>
        <strain evidence="1">NY0173</strain>
    </source>
</reference>
<sequence length="153" mass="17077">NVVTYIRDPDSGLLTYSDTLERPSPTTDTESTHTFGSSIAVCTTNTWNWASDKPEPKLWVADSALQLLHGYNRATTDDGWEWDFTIDGSTQVPTRNYASLVALDKDDSNEVYATSTREPGGTNTAPFVDYFNSSGQDLTVNRGKPYRLDRERV</sequence>
<dbReference type="AlphaFoldDB" id="A0A9K3DBM5"/>
<dbReference type="EMBL" id="BDIP01006853">
    <property type="protein sequence ID" value="GIQ90908.1"/>
    <property type="molecule type" value="Genomic_DNA"/>
</dbReference>
<accession>A0A9K3DBM5</accession>